<evidence type="ECO:0000256" key="2">
    <source>
        <dbReference type="ARBA" id="ARBA00022448"/>
    </source>
</evidence>
<dbReference type="Pfam" id="PF07715">
    <property type="entry name" value="Plug"/>
    <property type="match status" value="1"/>
</dbReference>
<dbReference type="EMBL" id="VYQF01000006">
    <property type="protein sequence ID" value="KAA9037195.1"/>
    <property type="molecule type" value="Genomic_DNA"/>
</dbReference>
<sequence length="1094" mass="120312">MKQLPKKLLLVLTLFFSATIVFAQQRQITGTVKDNDGNPLSNVSYLIKGTKIGGITDATGHFSIKADRSATLVFSSVGFSTKEIKVGNQSKVAVNLASSEGELNEVVVTALGIKRERRSIGYAVSTIKAEELTKAGSTMNPFLALYGKAAGVGVNTGAAGPMGGLKINIRGAASLNPNQNTRPLFVVDGVIISDRTTSIGGSTGAGYDYGSNINDINSEDIASIDILKGAKATVLYGTDAANGVVLITTKSGRNAKGLGMTGFFQYSIEKPKSYLDLQNEYGLGNNIYDTSYTTLNGKTVRAIPNRRYSFGPKFDGADVMFYDSSIVKNSPHNSYDDLFRTGSSYTSNVAISGSSDKGSLRASYTNYAYNDITSPNAWQKRNTFSFNGNIKASKFASFDLISNVYNIVSQNRRENNAGSIAWGFPDDYDYNQMYNLYRDRTGYKRDLTNYGVPTAGVDIGNYLWDLNKNRVKDDKFHIITSAKTTLNFTKHVFFVGQFGLDYDNTNYSSEISVDRILPTVSGGGFSIKKENNTIQTYQGLLNYDNSFMNDNFRVSGFGGFIYRLRTSESLGSNTIGGLNFPGWYSFNNQAGTPSAGNAYLLRSYSRGSDVLYSAVASATLSWKNEFYMDLQGRQDWNSTLPPQNNKYFFPGASLTWNYTDRFSVPKMNSGQLRFSWADVGNGTTRYFANNQYGLGYISGTGAQAVVVTPPGNLLPGALKPERKREFEIGINNSFFAGNRLTFDLSYYTNNRYNQIISLPISQTSSSGGLLINVANMRTYGFEFSVTGTPILTKNIRWDVTVNGARQGSKVLDLYGDLKEYTYANLINGSSASIRADLNRPFGDIKMNDYTKDDKGERVVNANGVYTLNADPTQMKVFGNIMPKLLGGVLSDFRYKNITFRVALDYKYGGTVFSYTNERMYGLGELQNTLKYRDEAHGGLSYYIDNSGAKVAWQSNQPAPAQSADGHVYHDGVILPGVMLNADGKYVTNTKIASASDYYLTYINDLSTSFPPDNLFKNDYIKVREIALSYQLPQKLANKIKMQALSITAAARNLFYIYKTIPNIDVESALGADSYVENTIFPGQQTFSLGVNLSF</sequence>
<evidence type="ECO:0000256" key="8">
    <source>
        <dbReference type="SAM" id="SignalP"/>
    </source>
</evidence>
<comment type="similarity">
    <text evidence="7">Belongs to the TonB-dependent receptor family.</text>
</comment>
<keyword evidence="6 7" id="KW-0998">Cell outer membrane</keyword>
<evidence type="ECO:0000313" key="11">
    <source>
        <dbReference type="Proteomes" id="UP000326903"/>
    </source>
</evidence>
<evidence type="ECO:0000256" key="1">
    <source>
        <dbReference type="ARBA" id="ARBA00004571"/>
    </source>
</evidence>
<dbReference type="InterPro" id="IPR023997">
    <property type="entry name" value="TonB-dep_OMP_SusC/RagA_CS"/>
</dbReference>
<dbReference type="NCBIfam" id="TIGR04056">
    <property type="entry name" value="OMP_RagA_SusC"/>
    <property type="match status" value="1"/>
</dbReference>
<dbReference type="Gene3D" id="2.40.170.20">
    <property type="entry name" value="TonB-dependent receptor, beta-barrel domain"/>
    <property type="match status" value="1"/>
</dbReference>
<dbReference type="PROSITE" id="PS52016">
    <property type="entry name" value="TONB_DEPENDENT_REC_3"/>
    <property type="match status" value="1"/>
</dbReference>
<protein>
    <submittedName>
        <fullName evidence="10">SusC/RagA family TonB-linked outer membrane protein</fullName>
    </submittedName>
</protein>
<comment type="subcellular location">
    <subcellularLocation>
        <location evidence="1 7">Cell outer membrane</location>
        <topology evidence="1 7">Multi-pass membrane protein</topology>
    </subcellularLocation>
</comment>
<evidence type="ECO:0000256" key="6">
    <source>
        <dbReference type="ARBA" id="ARBA00023237"/>
    </source>
</evidence>
<dbReference type="InterPro" id="IPR039426">
    <property type="entry name" value="TonB-dep_rcpt-like"/>
</dbReference>
<dbReference type="SUPFAM" id="SSF49464">
    <property type="entry name" value="Carboxypeptidase regulatory domain-like"/>
    <property type="match status" value="1"/>
</dbReference>
<feature type="domain" description="TonB-dependent receptor plug" evidence="9">
    <location>
        <begin position="118"/>
        <end position="244"/>
    </location>
</feature>
<dbReference type="InterPro" id="IPR008969">
    <property type="entry name" value="CarboxyPept-like_regulatory"/>
</dbReference>
<evidence type="ECO:0000259" key="9">
    <source>
        <dbReference type="Pfam" id="PF07715"/>
    </source>
</evidence>
<dbReference type="Pfam" id="PF13715">
    <property type="entry name" value="CarbopepD_reg_2"/>
    <property type="match status" value="1"/>
</dbReference>
<dbReference type="SUPFAM" id="SSF56935">
    <property type="entry name" value="Porins"/>
    <property type="match status" value="1"/>
</dbReference>
<keyword evidence="2 7" id="KW-0813">Transport</keyword>
<feature type="signal peptide" evidence="8">
    <location>
        <begin position="1"/>
        <end position="23"/>
    </location>
</feature>
<dbReference type="NCBIfam" id="TIGR04057">
    <property type="entry name" value="SusC_RagA_signa"/>
    <property type="match status" value="1"/>
</dbReference>
<evidence type="ECO:0000256" key="5">
    <source>
        <dbReference type="ARBA" id="ARBA00023136"/>
    </source>
</evidence>
<dbReference type="Gene3D" id="2.60.40.1120">
    <property type="entry name" value="Carboxypeptidase-like, regulatory domain"/>
    <property type="match status" value="1"/>
</dbReference>
<dbReference type="Proteomes" id="UP000326903">
    <property type="component" value="Unassembled WGS sequence"/>
</dbReference>
<dbReference type="InterPro" id="IPR037066">
    <property type="entry name" value="Plug_dom_sf"/>
</dbReference>
<dbReference type="RefSeq" id="WP_150416123.1">
    <property type="nucleotide sequence ID" value="NZ_VYQF01000006.1"/>
</dbReference>
<reference evidence="10 11" key="1">
    <citation type="submission" date="2019-09" db="EMBL/GenBank/DDBJ databases">
        <title>Draft genome sequence of Ginsengibacter sp. BR5-29.</title>
        <authorList>
            <person name="Im W.-T."/>
        </authorList>
    </citation>
    <scope>NUCLEOTIDE SEQUENCE [LARGE SCALE GENOMIC DNA]</scope>
    <source>
        <strain evidence="10 11">BR5-29</strain>
    </source>
</reference>
<dbReference type="InterPro" id="IPR023996">
    <property type="entry name" value="TonB-dep_OMP_SusC/RagA"/>
</dbReference>
<keyword evidence="5 7" id="KW-0472">Membrane</keyword>
<dbReference type="InterPro" id="IPR012910">
    <property type="entry name" value="Plug_dom"/>
</dbReference>
<keyword evidence="4 7" id="KW-0812">Transmembrane</keyword>
<name>A0A5J5ICL0_9BACT</name>
<evidence type="ECO:0000256" key="3">
    <source>
        <dbReference type="ARBA" id="ARBA00022452"/>
    </source>
</evidence>
<feature type="chain" id="PRO_5023935607" evidence="8">
    <location>
        <begin position="24"/>
        <end position="1094"/>
    </location>
</feature>
<organism evidence="10 11">
    <name type="scientific">Ginsengibacter hankyongi</name>
    <dbReference type="NCBI Taxonomy" id="2607284"/>
    <lineage>
        <taxon>Bacteria</taxon>
        <taxon>Pseudomonadati</taxon>
        <taxon>Bacteroidota</taxon>
        <taxon>Chitinophagia</taxon>
        <taxon>Chitinophagales</taxon>
        <taxon>Chitinophagaceae</taxon>
        <taxon>Ginsengibacter</taxon>
    </lineage>
</organism>
<dbReference type="Gene3D" id="2.170.130.10">
    <property type="entry name" value="TonB-dependent receptor, plug domain"/>
    <property type="match status" value="1"/>
</dbReference>
<evidence type="ECO:0000256" key="7">
    <source>
        <dbReference type="PROSITE-ProRule" id="PRU01360"/>
    </source>
</evidence>
<evidence type="ECO:0000313" key="10">
    <source>
        <dbReference type="EMBL" id="KAA9037195.1"/>
    </source>
</evidence>
<gene>
    <name evidence="10" type="ORF">FW778_17360</name>
</gene>
<accession>A0A5J5ICL0</accession>
<dbReference type="InterPro" id="IPR036942">
    <property type="entry name" value="Beta-barrel_TonB_sf"/>
</dbReference>
<evidence type="ECO:0000256" key="4">
    <source>
        <dbReference type="ARBA" id="ARBA00022692"/>
    </source>
</evidence>
<dbReference type="AlphaFoldDB" id="A0A5J5ICL0"/>
<keyword evidence="8" id="KW-0732">Signal</keyword>
<proteinExistence type="inferred from homology"/>
<dbReference type="GO" id="GO:0009279">
    <property type="term" value="C:cell outer membrane"/>
    <property type="evidence" value="ECO:0007669"/>
    <property type="project" value="UniProtKB-SubCell"/>
</dbReference>
<keyword evidence="3 7" id="KW-1134">Transmembrane beta strand</keyword>
<comment type="caution">
    <text evidence="10">The sequence shown here is derived from an EMBL/GenBank/DDBJ whole genome shotgun (WGS) entry which is preliminary data.</text>
</comment>
<keyword evidence="11" id="KW-1185">Reference proteome</keyword>